<keyword evidence="6 15" id="KW-0997">Cell inner membrane</keyword>
<comment type="function">
    <text evidence="15">Catalyzes the ATP-dependent phosphorylation of the 3-deoxy-D-manno-octulosonic acid (Kdo) residue in Kdo-lipid IV(A) at the 4-OH position.</text>
</comment>
<keyword evidence="5 15" id="KW-1003">Cell membrane</keyword>
<dbReference type="UniPathway" id="UPA00958"/>
<dbReference type="Gene3D" id="1.10.510.10">
    <property type="entry name" value="Transferase(Phosphotransferase) domain 1"/>
    <property type="match status" value="1"/>
</dbReference>
<dbReference type="RefSeq" id="WP_261919980.1">
    <property type="nucleotide sequence ID" value="NZ_CP022011.1"/>
</dbReference>
<evidence type="ECO:0000256" key="13">
    <source>
        <dbReference type="ARBA" id="ARBA00029511"/>
    </source>
</evidence>
<evidence type="ECO:0000256" key="8">
    <source>
        <dbReference type="ARBA" id="ARBA00022741"/>
    </source>
</evidence>
<keyword evidence="9 15" id="KW-0418">Kinase</keyword>
<evidence type="ECO:0000256" key="3">
    <source>
        <dbReference type="ARBA" id="ARBA00010327"/>
    </source>
</evidence>
<dbReference type="SUPFAM" id="SSF56112">
    <property type="entry name" value="Protein kinase-like (PK-like)"/>
    <property type="match status" value="1"/>
</dbReference>
<dbReference type="GO" id="GO:0005886">
    <property type="term" value="C:plasma membrane"/>
    <property type="evidence" value="ECO:0007669"/>
    <property type="project" value="UniProtKB-SubCell"/>
</dbReference>
<dbReference type="EC" id="2.7.1.166" evidence="4 15"/>
<reference evidence="16" key="1">
    <citation type="submission" date="2017-06" db="EMBL/GenBank/DDBJ databases">
        <title>Genome sequencing of pathogenic and non-pathogenic strains within Bisgaard taxon 40.</title>
        <authorList>
            <person name="Ladner J.T."/>
            <person name="Lovett S.P."/>
            <person name="Koroleva G."/>
            <person name="Lorch J.M."/>
        </authorList>
    </citation>
    <scope>NUCLEOTIDE SEQUENCE</scope>
    <source>
        <strain evidence="16">27576-1-I1</strain>
    </source>
</reference>
<keyword evidence="11 15" id="KW-0448">Lipopolysaccharide biosynthesis</keyword>
<evidence type="ECO:0000256" key="6">
    <source>
        <dbReference type="ARBA" id="ARBA00022519"/>
    </source>
</evidence>
<organism evidence="16 17">
    <name type="scientific">Mergibacter septicus</name>
    <dbReference type="NCBI Taxonomy" id="221402"/>
    <lineage>
        <taxon>Bacteria</taxon>
        <taxon>Pseudomonadati</taxon>
        <taxon>Pseudomonadota</taxon>
        <taxon>Gammaproteobacteria</taxon>
        <taxon>Pasteurellales</taxon>
        <taxon>Pasteurellaceae</taxon>
        <taxon>Mergibacter</taxon>
    </lineage>
</organism>
<gene>
    <name evidence="15" type="primary">kdkA</name>
    <name evidence="16" type="ORF">CEP48_00085</name>
</gene>
<evidence type="ECO:0000256" key="15">
    <source>
        <dbReference type="HAMAP-Rule" id="MF_00521"/>
    </source>
</evidence>
<evidence type="ECO:0000256" key="4">
    <source>
        <dbReference type="ARBA" id="ARBA00011988"/>
    </source>
</evidence>
<dbReference type="EMBL" id="CP022011">
    <property type="protein sequence ID" value="QDJ13939.1"/>
    <property type="molecule type" value="Genomic_DNA"/>
</dbReference>
<keyword evidence="10 15" id="KW-0067">ATP-binding</keyword>
<evidence type="ECO:0000313" key="16">
    <source>
        <dbReference type="EMBL" id="QDJ13939.1"/>
    </source>
</evidence>
<evidence type="ECO:0000256" key="12">
    <source>
        <dbReference type="ARBA" id="ARBA00023136"/>
    </source>
</evidence>
<proteinExistence type="inferred from homology"/>
<keyword evidence="12 15" id="KW-0472">Membrane</keyword>
<dbReference type="GO" id="GO:0016773">
    <property type="term" value="F:phosphotransferase activity, alcohol group as acceptor"/>
    <property type="evidence" value="ECO:0007669"/>
    <property type="project" value="UniProtKB-UniRule"/>
</dbReference>
<evidence type="ECO:0000256" key="14">
    <source>
        <dbReference type="ARBA" id="ARBA00034417"/>
    </source>
</evidence>
<feature type="active site" evidence="15">
    <location>
        <position position="165"/>
    </location>
</feature>
<dbReference type="InterPro" id="IPR011009">
    <property type="entry name" value="Kinase-like_dom_sf"/>
</dbReference>
<evidence type="ECO:0000256" key="1">
    <source>
        <dbReference type="ARBA" id="ARBA00004515"/>
    </source>
</evidence>
<dbReference type="GO" id="GO:0016301">
    <property type="term" value="F:kinase activity"/>
    <property type="evidence" value="ECO:0007669"/>
    <property type="project" value="UniProtKB-KW"/>
</dbReference>
<accession>A0A8D4LMR9</accession>
<dbReference type="Pfam" id="PF06293">
    <property type="entry name" value="Kdo"/>
    <property type="match status" value="1"/>
</dbReference>
<dbReference type="NCBIfam" id="NF002475">
    <property type="entry name" value="PRK01723.1"/>
    <property type="match status" value="1"/>
</dbReference>
<keyword evidence="8 15" id="KW-0547">Nucleotide-binding</keyword>
<dbReference type="AlphaFoldDB" id="A0A8D4LMR9"/>
<dbReference type="InterPro" id="IPR022826">
    <property type="entry name" value="KDO_kinase"/>
</dbReference>
<dbReference type="GO" id="GO:0009244">
    <property type="term" value="P:lipopolysaccharide core region biosynthetic process"/>
    <property type="evidence" value="ECO:0007669"/>
    <property type="project" value="UniProtKB-UniRule"/>
</dbReference>
<sequence>MMTKKIEYLFQPPLQAIKDEWFQPVAWYLKNRVVATAKGRGVTWFLESQDLFGINAVLRHYYRGGMVGKFVKDRYYFQHLEMTRSFAEFRLLQYLYQQGLPVPYPIAARVIKQGCFYQADILLQRIENAQDLTKVLQQAPLRKDVWYQIGQLIHQLHHHQVCHTDLNAHNILLQQQDKMIKLWLIDFDKCRIRQGEKWKAENLARLHRSFHKEAKRMQIHFDNADWQQLLKGYYA</sequence>
<evidence type="ECO:0000256" key="10">
    <source>
        <dbReference type="ARBA" id="ARBA00022840"/>
    </source>
</evidence>
<comment type="catalytic activity">
    <reaction evidence="14 15">
        <text>an alpha-Kdo-(2-&gt;6)-lipid IVA + ATP = a 4-O-phospho-alpha-Kdo-(2-&gt;6)-lipid IVA + ADP + H(+)</text>
        <dbReference type="Rhea" id="RHEA:74271"/>
        <dbReference type="ChEBI" id="CHEBI:15378"/>
        <dbReference type="ChEBI" id="CHEBI:30616"/>
        <dbReference type="ChEBI" id="CHEBI:176428"/>
        <dbReference type="ChEBI" id="CHEBI:193140"/>
        <dbReference type="ChEBI" id="CHEBI:456216"/>
        <dbReference type="EC" id="2.7.1.166"/>
    </reaction>
</comment>
<evidence type="ECO:0000256" key="5">
    <source>
        <dbReference type="ARBA" id="ARBA00022475"/>
    </source>
</evidence>
<evidence type="ECO:0000256" key="9">
    <source>
        <dbReference type="ARBA" id="ARBA00022777"/>
    </source>
</evidence>
<evidence type="ECO:0000256" key="2">
    <source>
        <dbReference type="ARBA" id="ARBA00004713"/>
    </source>
</evidence>
<comment type="similarity">
    <text evidence="3 15">Belongs to the protein kinase superfamily. KdkA/RfaP family.</text>
</comment>
<dbReference type="HAMAP" id="MF_00521">
    <property type="entry name" value="KDO_kinase"/>
    <property type="match status" value="1"/>
</dbReference>
<comment type="subcellular location">
    <subcellularLocation>
        <location evidence="1 15">Cell inner membrane</location>
        <topology evidence="1 15">Peripheral membrane protein</topology>
        <orientation evidence="1 15">Cytoplasmic side</orientation>
    </subcellularLocation>
</comment>
<evidence type="ECO:0000256" key="11">
    <source>
        <dbReference type="ARBA" id="ARBA00022985"/>
    </source>
</evidence>
<dbReference type="Proteomes" id="UP000955338">
    <property type="component" value="Chromosome"/>
</dbReference>
<keyword evidence="7 15" id="KW-0808">Transferase</keyword>
<keyword evidence="17" id="KW-1185">Reference proteome</keyword>
<name>A0A8D4LMR9_9PAST</name>
<dbReference type="GO" id="GO:0005524">
    <property type="term" value="F:ATP binding"/>
    <property type="evidence" value="ECO:0007669"/>
    <property type="project" value="UniProtKB-UniRule"/>
</dbReference>
<evidence type="ECO:0000313" key="17">
    <source>
        <dbReference type="Proteomes" id="UP000955338"/>
    </source>
</evidence>
<protein>
    <recommendedName>
        <fullName evidence="13 15">3-deoxy-D-manno-octulosonic acid kinase</fullName>
        <shortName evidence="15">Kdo kinase</shortName>
        <ecNumber evidence="4 15">2.7.1.166</ecNumber>
    </recommendedName>
</protein>
<comment type="pathway">
    <text evidence="2 15">Bacterial outer membrane biogenesis; LPS core biosynthesis.</text>
</comment>
<evidence type="ECO:0000256" key="7">
    <source>
        <dbReference type="ARBA" id="ARBA00022679"/>
    </source>
</evidence>